<feature type="domain" description="Immunoglobulin" evidence="1">
    <location>
        <begin position="1869"/>
        <end position="1940"/>
    </location>
</feature>
<evidence type="ECO:0000313" key="2">
    <source>
        <dbReference type="EMBL" id="MBB3056793.1"/>
    </source>
</evidence>
<dbReference type="NCBIfam" id="TIGR04131">
    <property type="entry name" value="Bac_Flav_CTERM"/>
    <property type="match status" value="1"/>
</dbReference>
<keyword evidence="3" id="KW-1185">Reference proteome</keyword>
<dbReference type="InterPro" id="IPR045828">
    <property type="entry name" value="PKD_Bacteroidetes"/>
</dbReference>
<comment type="caution">
    <text evidence="2">The sequence shown here is derived from an EMBL/GenBank/DDBJ whole genome shotgun (WGS) entry which is preliminary data.</text>
</comment>
<dbReference type="EMBL" id="JACHWX010000009">
    <property type="protein sequence ID" value="MBB3056793.1"/>
    <property type="molecule type" value="Genomic_DNA"/>
</dbReference>
<feature type="domain" description="Immunoglobulin" evidence="1">
    <location>
        <begin position="1612"/>
        <end position="1682"/>
    </location>
</feature>
<dbReference type="Gene3D" id="2.60.40.10">
    <property type="entry name" value="Immunoglobulins"/>
    <property type="match status" value="2"/>
</dbReference>
<dbReference type="Pfam" id="PF13585">
    <property type="entry name" value="CHU_C"/>
    <property type="match status" value="1"/>
</dbReference>
<dbReference type="SMART" id="SM00409">
    <property type="entry name" value="IG"/>
    <property type="match status" value="5"/>
</dbReference>
<dbReference type="Pfam" id="PF19081">
    <property type="entry name" value="Ig_7"/>
    <property type="match status" value="9"/>
</dbReference>
<accession>A0A839SHL8</accession>
<evidence type="ECO:0000259" key="1">
    <source>
        <dbReference type="SMART" id="SM00409"/>
    </source>
</evidence>
<protein>
    <submittedName>
        <fullName evidence="2">Gliding motility-associated-like protein</fullName>
    </submittedName>
</protein>
<dbReference type="InterPro" id="IPR003599">
    <property type="entry name" value="Ig_sub"/>
</dbReference>
<feature type="domain" description="Immunoglobulin" evidence="1">
    <location>
        <begin position="911"/>
        <end position="983"/>
    </location>
</feature>
<dbReference type="InterPro" id="IPR026341">
    <property type="entry name" value="T9SS_type_B"/>
</dbReference>
<reference evidence="2" key="1">
    <citation type="submission" date="2020-08" db="EMBL/GenBank/DDBJ databases">
        <title>Genomic Encyclopedia of Type Strains, Phase III (KMG-III): the genomes of soil and plant-associated and newly described type strains.</title>
        <authorList>
            <person name="Whitman W."/>
        </authorList>
    </citation>
    <scope>NUCLEOTIDE SEQUENCE [LARGE SCALE GENOMIC DNA]</scope>
    <source>
        <strain evidence="2">CECT 8628</strain>
    </source>
</reference>
<gene>
    <name evidence="2" type="ORF">FHS11_003219</name>
</gene>
<dbReference type="OrthoDB" id="1488276at2"/>
<feature type="domain" description="Immunoglobulin" evidence="1">
    <location>
        <begin position="183"/>
        <end position="251"/>
    </location>
</feature>
<proteinExistence type="predicted"/>
<dbReference type="Pfam" id="PF19406">
    <property type="entry name" value="PKD_5"/>
    <property type="match status" value="4"/>
</dbReference>
<organism evidence="2 3">
    <name type="scientific">Mucilaginibacter gotjawali</name>
    <dbReference type="NCBI Taxonomy" id="1550579"/>
    <lineage>
        <taxon>Bacteria</taxon>
        <taxon>Pseudomonadati</taxon>
        <taxon>Bacteroidota</taxon>
        <taxon>Sphingobacteriia</taxon>
        <taxon>Sphingobacteriales</taxon>
        <taxon>Sphingobacteriaceae</taxon>
        <taxon>Mucilaginibacter</taxon>
    </lineage>
</organism>
<dbReference type="InterPro" id="IPR013783">
    <property type="entry name" value="Ig-like_fold"/>
</dbReference>
<sequence length="2029" mass="205485">MKIRVLLYLFLLLGIKGYAQPCTLNVSINQSAPSICSGYNVTLTATTSGGTAPFTYIWNTGETTSSIAVNKAGTYTVTVSDKSAGCPPVKKSITIAVTTTPNAPTASGVTVCANTPAVLKATAPGGNYQWYDAPSGGNFLASGATFTTPPINATTVFFVETTIGGCTSPRTAVGVSLPVKPVAAGVQVCAGNAAILTASGNGTLTWYNAPNGTPLATGTTFTTPALNINTTYYVTSTANGCESNPTSVTVTVTPVPQAPTAANVSVCSGSSANLHASANGGIFNWYNTPAGGTPLISSPDYTTPPLFVNTAYYVSTAINTCESPRVKVLVTVNSPPAPPISQTVNTCYQSSVTLTAKGSGAASFDWYDAPTGGNLLATGATFTTPVLSNSTTYYIEANNLGCISTRSAINVIVSPQVAAPTAGGAVICSGSTATLTATSQGGTYQWYSAAVAGKLLASGAGFTTPPLVNTTTYYVQNTIGGCVSPRVAVTVTVTPALAAPTAQATSICAGSPATLSASGSPGGYSWYDQAAGGNLLATTQAFVTPALAATTTYYVESTTATCTSARTAVKVTVNPSPVAPTLNPVSVCPGTPAILTATGATGTVKWYDAPAGGNLLASGNTYKTPALKANTTYYAESTLGQCTSQRVAVTVSITTLFDPQFQYSSGTFCSSGANQTPVINNPNGGVFSAAPAGLVFVSTATGEINVAGSVPGTYTVSFAGNGACAGVTSAKIVIGVALSASFSYNQPFCQFGVNPLPVSPVGSAGGSFSSSPAGLVFVNTSTGEIDLSKSAPGNYTITNTIVGFGAACPASSATFNVTINPSALVNAGPNQVVPSGSKVQLAGSIIGGITTGAWSGGTGSFSNPALPNAVYTPGPGETVARLTLTSTDPPGPCGPVSSSVTINFSPLPASPTVQSINDCAGSSATLSATAPGGTYQWYDAAVAGTLLSTGPNFTTPVLNANVTYYVQTTVNGVTSNRTAVTVTVNAVPAAPIAAPAQTCIGSGATLTASGSAGTYQWYDAAIGGNLLWNTNTYTTPALNAPASYFVQTTVNGCISARTRVDVTVTQVPNITSGGKGVICSGVPQNYTITSDVPTATFSWSRAAVPGISNPAVNNQVTSTIAETLINTSINAVNVTYVITPISGACSGPPLNYVVTVYPTPAVISPLTATVCDNNTAAYAVTFNVPVAAFSWSRAAVPGISNAAVSGQTATTIREVLFNITNAPIDVTYNFNFATATCPGAPTSMVMTVYPQAVVTSASAGIACTGSPQGYVLTSNIPSATFNWSRAAVAGISNPAVSNQTKSTIDETLINTTFSTIGVVYIITPIANGCPGTPFRYTVSVNPPLPVAVATSNSPVCIGSTIHLSTPPVNGATYLWTGPNGYTSTKQNPDITNVTNADAGVYSMTFTVKGCSSIPFPVVVNIDQLPVANAGPNQTVCIGSPVVSLNGSVTGGTTTGIWTTAGTGTFSKSDNLQAKYTPSAADKAAGSVVLTLTSTSKDNCTISTSPVTITFDSGPVISSSPTGGACTGVPQNYVITSNEPAATYSWSRAAVAGISNPAVNNQTGGTITESLINTTPNPVDVVYLITPTGNGCPGVPFKYTATVNPALPVVSVSSNTPVCVGSTITLTATPLPGATYAWTGPNGFTSADQNPNIANVTQSAAGAYSMVFTYKGCTSNPVQTVVTVNDAPVANAGPDQLVCIVAPNIILQGTITGGTGTGIWRTAGTGTFSPSATNLQAQYLPSAADKAAGSVVLTLASTSANCSVSSSSMTVSFGPLPAVNAGPDQDVCSQDANIPVAGTITIPGGGTWSSKGTGTFSAPGQLNTTYAPSAADIKNGSVTLVLTANNPGQCYIATDEMKINFIPPPTVFAGGTVYVLTGSTITLNPTVSDPNVKYQWSPNIDINDITLKNPVVTGTVDRRYTLTVTDIRGCIAQDTVFVKVAPILKINNTFTPNGDGINDYWEITGLIAYINATVDIFDRYGQKVFHSIGYPKAWDGTINGKPVPTGVYYYVINPHFDGQHVLSGYVTVLR</sequence>
<feature type="domain" description="Immunoglobulin" evidence="1">
    <location>
        <begin position="1344"/>
        <end position="1420"/>
    </location>
</feature>
<evidence type="ECO:0000313" key="3">
    <source>
        <dbReference type="Proteomes" id="UP000539265"/>
    </source>
</evidence>
<dbReference type="RefSeq" id="WP_157750722.1">
    <property type="nucleotide sequence ID" value="NZ_AP017313.1"/>
</dbReference>
<dbReference type="InterPro" id="IPR044023">
    <property type="entry name" value="Ig_7"/>
</dbReference>
<dbReference type="Proteomes" id="UP000539265">
    <property type="component" value="Unassembled WGS sequence"/>
</dbReference>
<name>A0A839SHL8_9SPHI</name>